<dbReference type="Gene3D" id="2.60.40.420">
    <property type="entry name" value="Cupredoxins - blue copper proteins"/>
    <property type="match status" value="1"/>
</dbReference>
<proteinExistence type="predicted"/>
<dbReference type="PANTHER" id="PTHR34883">
    <property type="entry name" value="SERINE-RICH PROTEIN, PUTATIVE-RELATED-RELATED"/>
    <property type="match status" value="1"/>
</dbReference>
<evidence type="ECO:0000256" key="1">
    <source>
        <dbReference type="SAM" id="MobiDB-lite"/>
    </source>
</evidence>
<organism evidence="4 5">
    <name type="scientific">Lophiostoma macrostomum CBS 122681</name>
    <dbReference type="NCBI Taxonomy" id="1314788"/>
    <lineage>
        <taxon>Eukaryota</taxon>
        <taxon>Fungi</taxon>
        <taxon>Dikarya</taxon>
        <taxon>Ascomycota</taxon>
        <taxon>Pezizomycotina</taxon>
        <taxon>Dothideomycetes</taxon>
        <taxon>Pleosporomycetidae</taxon>
        <taxon>Pleosporales</taxon>
        <taxon>Lophiostomataceae</taxon>
        <taxon>Lophiostoma</taxon>
    </lineage>
</organism>
<evidence type="ECO:0008006" key="6">
    <source>
        <dbReference type="Google" id="ProtNLM"/>
    </source>
</evidence>
<dbReference type="Proteomes" id="UP000799324">
    <property type="component" value="Unassembled WGS sequence"/>
</dbReference>
<keyword evidence="2" id="KW-1133">Transmembrane helix</keyword>
<dbReference type="PANTHER" id="PTHR34883:SF8">
    <property type="entry name" value="EXTRACELLULAR SERINE-RICH PROTEIN (AFU_ORTHOLOGUE AFUA_6G00670)"/>
    <property type="match status" value="1"/>
</dbReference>
<dbReference type="CDD" id="cd00920">
    <property type="entry name" value="Cupredoxin"/>
    <property type="match status" value="1"/>
</dbReference>
<dbReference type="CDD" id="cd12087">
    <property type="entry name" value="TM_EGFR-like"/>
    <property type="match status" value="1"/>
</dbReference>
<protein>
    <recommendedName>
        <fullName evidence="6">Cupredoxin</fullName>
    </recommendedName>
</protein>
<keyword evidence="2" id="KW-0472">Membrane</keyword>
<sequence length="460" mass="47875">MRTRLGILPYAMDVVLFLLLGLVHFCYADDGVLPASSSGSNFNAGNPTTTANSQASATSGQAAATHTVQVGNGGFKFTPDSINAAKGDIIEFRFYPANHSVVRAEYQSPCIPYEMTGPNKVGFYAGYHPVSQVGADMPKWSVKINDTNPIFFYCSAPDSCIKYGMVGVINPNPSVNLTLQRQLALSSDFSLNPGDPFPAEGSPSGSLTTMVMPPTSTSSATPTPSSSAPASPSKKLTTGAIAGISVGALSVIALGAGLFFFIGRSNSLKEEISRKASTIRRVSPPRSPLLASQMPMPMQMHQQPNMGPAYYTSPSLGEREKWDYVPGAYGNSAASTPGPGAHELGANAGYFSGTTFGSGGGAGGGVDRSASHRSVGGTFEMSPTGFYTRTSGGQDTFKYANPASPGRGILRSPAQQVYGAGESPVLGREGQQIMPAPWGGAVNEAYPAELEGGFVEGKPF</sequence>
<keyword evidence="3" id="KW-0732">Signal</keyword>
<evidence type="ECO:0000313" key="5">
    <source>
        <dbReference type="Proteomes" id="UP000799324"/>
    </source>
</evidence>
<evidence type="ECO:0000313" key="4">
    <source>
        <dbReference type="EMBL" id="KAF2662681.1"/>
    </source>
</evidence>
<keyword evidence="5" id="KW-1185">Reference proteome</keyword>
<reference evidence="4" key="1">
    <citation type="journal article" date="2020" name="Stud. Mycol.">
        <title>101 Dothideomycetes genomes: a test case for predicting lifestyles and emergence of pathogens.</title>
        <authorList>
            <person name="Haridas S."/>
            <person name="Albert R."/>
            <person name="Binder M."/>
            <person name="Bloem J."/>
            <person name="Labutti K."/>
            <person name="Salamov A."/>
            <person name="Andreopoulos B."/>
            <person name="Baker S."/>
            <person name="Barry K."/>
            <person name="Bills G."/>
            <person name="Bluhm B."/>
            <person name="Cannon C."/>
            <person name="Castanera R."/>
            <person name="Culley D."/>
            <person name="Daum C."/>
            <person name="Ezra D."/>
            <person name="Gonzalez J."/>
            <person name="Henrissat B."/>
            <person name="Kuo A."/>
            <person name="Liang C."/>
            <person name="Lipzen A."/>
            <person name="Lutzoni F."/>
            <person name="Magnuson J."/>
            <person name="Mondo S."/>
            <person name="Nolan M."/>
            <person name="Ohm R."/>
            <person name="Pangilinan J."/>
            <person name="Park H.-J."/>
            <person name="Ramirez L."/>
            <person name="Alfaro M."/>
            <person name="Sun H."/>
            <person name="Tritt A."/>
            <person name="Yoshinaga Y."/>
            <person name="Zwiers L.-H."/>
            <person name="Turgeon B."/>
            <person name="Goodwin S."/>
            <person name="Spatafora J."/>
            <person name="Crous P."/>
            <person name="Grigoriev I."/>
        </authorList>
    </citation>
    <scope>NUCLEOTIDE SEQUENCE</scope>
    <source>
        <strain evidence="4">CBS 122681</strain>
    </source>
</reference>
<keyword evidence="2" id="KW-0812">Transmembrane</keyword>
<dbReference type="InterPro" id="IPR008972">
    <property type="entry name" value="Cupredoxin"/>
</dbReference>
<feature type="chain" id="PRO_5025453466" description="Cupredoxin" evidence="3">
    <location>
        <begin position="29"/>
        <end position="460"/>
    </location>
</feature>
<accession>A0A6A6TTP9</accession>
<feature type="compositionally biased region" description="Low complexity" evidence="1">
    <location>
        <begin position="213"/>
        <end position="233"/>
    </location>
</feature>
<dbReference type="InterPro" id="IPR052953">
    <property type="entry name" value="Ser-rich/MCO-related"/>
</dbReference>
<feature type="region of interest" description="Disordered" evidence="1">
    <location>
        <begin position="194"/>
        <end position="234"/>
    </location>
</feature>
<dbReference type="OrthoDB" id="2331100at2759"/>
<name>A0A6A6TTP9_9PLEO</name>
<evidence type="ECO:0000256" key="3">
    <source>
        <dbReference type="SAM" id="SignalP"/>
    </source>
</evidence>
<dbReference type="SUPFAM" id="SSF49503">
    <property type="entry name" value="Cupredoxins"/>
    <property type="match status" value="1"/>
</dbReference>
<gene>
    <name evidence="4" type="ORF">K491DRAFT_673170</name>
</gene>
<evidence type="ECO:0000256" key="2">
    <source>
        <dbReference type="SAM" id="Phobius"/>
    </source>
</evidence>
<feature type="transmembrane region" description="Helical" evidence="2">
    <location>
        <begin position="240"/>
        <end position="262"/>
    </location>
</feature>
<dbReference type="AlphaFoldDB" id="A0A6A6TTP9"/>
<dbReference type="EMBL" id="MU004289">
    <property type="protein sequence ID" value="KAF2662681.1"/>
    <property type="molecule type" value="Genomic_DNA"/>
</dbReference>
<feature type="signal peptide" evidence="3">
    <location>
        <begin position="1"/>
        <end position="28"/>
    </location>
</feature>